<dbReference type="SUPFAM" id="SSF56801">
    <property type="entry name" value="Acetyl-CoA synthetase-like"/>
    <property type="match status" value="1"/>
</dbReference>
<dbReference type="Proteomes" id="UP000838756">
    <property type="component" value="Unassembled WGS sequence"/>
</dbReference>
<dbReference type="Gene3D" id="2.30.38.10">
    <property type="entry name" value="Luciferase, Domain 3"/>
    <property type="match status" value="1"/>
</dbReference>
<evidence type="ECO:0000313" key="1">
    <source>
        <dbReference type="EMBL" id="CAH2210529.1"/>
    </source>
</evidence>
<proteinExistence type="predicted"/>
<accession>A0A8S4QN29</accession>
<reference evidence="1" key="1">
    <citation type="submission" date="2022-03" db="EMBL/GenBank/DDBJ databases">
        <authorList>
            <person name="Lindestad O."/>
        </authorList>
    </citation>
    <scope>NUCLEOTIDE SEQUENCE</scope>
</reference>
<sequence>MTTILPIGLARYHLRLHHHQKELIFRQGYGLTETNGGISVGHNKDTNHAAVGHNFYGSELKIADLKTQEALGAGK</sequence>
<dbReference type="Gene3D" id="3.40.50.980">
    <property type="match status" value="1"/>
</dbReference>
<dbReference type="AlphaFoldDB" id="A0A8S4QN29"/>
<name>A0A8S4QN29_9NEOP</name>
<gene>
    <name evidence="1" type="primary">jg4318</name>
    <name evidence="1" type="ORF">PAEG_LOCUS2434</name>
</gene>
<comment type="caution">
    <text evidence="1">The sequence shown here is derived from an EMBL/GenBank/DDBJ whole genome shotgun (WGS) entry which is preliminary data.</text>
</comment>
<keyword evidence="2" id="KW-1185">Reference proteome</keyword>
<protein>
    <submittedName>
        <fullName evidence="1">Jg4318 protein</fullName>
    </submittedName>
</protein>
<dbReference type="EMBL" id="CAKXAJ010007677">
    <property type="protein sequence ID" value="CAH2210529.1"/>
    <property type="molecule type" value="Genomic_DNA"/>
</dbReference>
<evidence type="ECO:0000313" key="2">
    <source>
        <dbReference type="Proteomes" id="UP000838756"/>
    </source>
</evidence>
<feature type="non-terminal residue" evidence="1">
    <location>
        <position position="1"/>
    </location>
</feature>
<organism evidence="1 2">
    <name type="scientific">Pararge aegeria aegeria</name>
    <dbReference type="NCBI Taxonomy" id="348720"/>
    <lineage>
        <taxon>Eukaryota</taxon>
        <taxon>Metazoa</taxon>
        <taxon>Ecdysozoa</taxon>
        <taxon>Arthropoda</taxon>
        <taxon>Hexapoda</taxon>
        <taxon>Insecta</taxon>
        <taxon>Pterygota</taxon>
        <taxon>Neoptera</taxon>
        <taxon>Endopterygota</taxon>
        <taxon>Lepidoptera</taxon>
        <taxon>Glossata</taxon>
        <taxon>Ditrysia</taxon>
        <taxon>Papilionoidea</taxon>
        <taxon>Nymphalidae</taxon>
        <taxon>Satyrinae</taxon>
        <taxon>Satyrini</taxon>
        <taxon>Parargina</taxon>
        <taxon>Pararge</taxon>
    </lineage>
</organism>